<accession>A0A2G8LL77</accession>
<sequence length="493" mass="56052">MWTEFIRTVSVLVFGVTCITYNVSCDEIRRRTELGQRAVLLCDVQSRYPEMRQKFIMYEEGSKAEFKCCVQFGSSNGDQLAFEWYIDKEPLTLGKTSTNMNVTSLCSETSFHAERWQNNKSVACLLRNELNITLSSSLNVLYSASVQYDSSWPNGTSTHSCVEGEALTITCEADGNPKPNVSIERYLNNDWRILNHEDTIASKNGWKITCLYRINNVSRDDAGKYRCTSMNEISPRGVSDSVYIDVMYPVTVQMTSPEVVNMKEGTDFFIECCTDSNPTPTVTLQKIVNVDHWASLLIVPSASIASTQTNWTWRFEFTNVTKDYEGTYKCSAFNGFGVPMFSSPSTLRIEHLSKWKLSIIILCILTLIVCILCGLKYWKKRYSATDIPYPLRYHRYGFNRSTRNTRNYNDTTVSSSFKAVIVGSQPENMKLQNTNDTLYQDITTADKVQFPGSTQHDPMSVIDDDIDDSSFDESSEYMAETGYPDLWTPIIPT</sequence>
<dbReference type="Gene3D" id="2.60.40.10">
    <property type="entry name" value="Immunoglobulins"/>
    <property type="match status" value="3"/>
</dbReference>
<dbReference type="SMART" id="SM00409">
    <property type="entry name" value="IG"/>
    <property type="match status" value="2"/>
</dbReference>
<keyword evidence="2 6" id="KW-0472">Membrane</keyword>
<name>A0A2G8LL77_STIJA</name>
<keyword evidence="3" id="KW-1015">Disulfide bond</keyword>
<comment type="subcellular location">
    <subcellularLocation>
        <location evidence="1">Membrane</location>
        <topology evidence="1">Single-pass type I membrane protein</topology>
    </subcellularLocation>
</comment>
<evidence type="ECO:0000256" key="3">
    <source>
        <dbReference type="ARBA" id="ARBA00023157"/>
    </source>
</evidence>
<dbReference type="PANTHER" id="PTHR11640">
    <property type="entry name" value="NEPHRIN"/>
    <property type="match status" value="1"/>
</dbReference>
<evidence type="ECO:0000256" key="2">
    <source>
        <dbReference type="ARBA" id="ARBA00023136"/>
    </source>
</evidence>
<dbReference type="Proteomes" id="UP000230750">
    <property type="component" value="Unassembled WGS sequence"/>
</dbReference>
<keyword evidence="6" id="KW-0812">Transmembrane</keyword>
<dbReference type="Pfam" id="PF13927">
    <property type="entry name" value="Ig_3"/>
    <property type="match status" value="1"/>
</dbReference>
<evidence type="ECO:0000313" key="9">
    <source>
        <dbReference type="Proteomes" id="UP000230750"/>
    </source>
</evidence>
<organism evidence="8 9">
    <name type="scientific">Stichopus japonicus</name>
    <name type="common">Sea cucumber</name>
    <dbReference type="NCBI Taxonomy" id="307972"/>
    <lineage>
        <taxon>Eukaryota</taxon>
        <taxon>Metazoa</taxon>
        <taxon>Echinodermata</taxon>
        <taxon>Eleutherozoa</taxon>
        <taxon>Echinozoa</taxon>
        <taxon>Holothuroidea</taxon>
        <taxon>Aspidochirotacea</taxon>
        <taxon>Aspidochirotida</taxon>
        <taxon>Stichopodidae</taxon>
        <taxon>Apostichopus</taxon>
    </lineage>
</organism>
<dbReference type="STRING" id="307972.A0A2G8LL77"/>
<dbReference type="SUPFAM" id="SSF48726">
    <property type="entry name" value="Immunoglobulin"/>
    <property type="match status" value="2"/>
</dbReference>
<protein>
    <recommendedName>
        <fullName evidence="7">Ig-like domain-containing protein</fullName>
    </recommendedName>
</protein>
<dbReference type="GO" id="GO:0005886">
    <property type="term" value="C:plasma membrane"/>
    <property type="evidence" value="ECO:0007669"/>
    <property type="project" value="TreeGrafter"/>
</dbReference>
<evidence type="ECO:0000256" key="6">
    <source>
        <dbReference type="SAM" id="Phobius"/>
    </source>
</evidence>
<feature type="domain" description="Ig-like" evidence="7">
    <location>
        <begin position="49"/>
        <end position="135"/>
    </location>
</feature>
<dbReference type="InterPro" id="IPR007110">
    <property type="entry name" value="Ig-like_dom"/>
</dbReference>
<dbReference type="InterPro" id="IPR036179">
    <property type="entry name" value="Ig-like_dom_sf"/>
</dbReference>
<reference evidence="8 9" key="1">
    <citation type="journal article" date="2017" name="PLoS Biol.">
        <title>The sea cucumber genome provides insights into morphological evolution and visceral regeneration.</title>
        <authorList>
            <person name="Zhang X."/>
            <person name="Sun L."/>
            <person name="Yuan J."/>
            <person name="Sun Y."/>
            <person name="Gao Y."/>
            <person name="Zhang L."/>
            <person name="Li S."/>
            <person name="Dai H."/>
            <person name="Hamel J.F."/>
            <person name="Liu C."/>
            <person name="Yu Y."/>
            <person name="Liu S."/>
            <person name="Lin W."/>
            <person name="Guo K."/>
            <person name="Jin S."/>
            <person name="Xu P."/>
            <person name="Storey K.B."/>
            <person name="Huan P."/>
            <person name="Zhang T."/>
            <person name="Zhou Y."/>
            <person name="Zhang J."/>
            <person name="Lin C."/>
            <person name="Li X."/>
            <person name="Xing L."/>
            <person name="Huo D."/>
            <person name="Sun M."/>
            <person name="Wang L."/>
            <person name="Mercier A."/>
            <person name="Li F."/>
            <person name="Yang H."/>
            <person name="Xiang J."/>
        </authorList>
    </citation>
    <scope>NUCLEOTIDE SEQUENCE [LARGE SCALE GENOMIC DNA]</scope>
    <source>
        <strain evidence="8">Shaxun</strain>
        <tissue evidence="8">Muscle</tissue>
    </source>
</reference>
<dbReference type="InterPro" id="IPR003598">
    <property type="entry name" value="Ig_sub2"/>
</dbReference>
<dbReference type="InterPro" id="IPR013783">
    <property type="entry name" value="Ig-like_fold"/>
</dbReference>
<dbReference type="PANTHER" id="PTHR11640:SF164">
    <property type="entry name" value="MAM DOMAIN-CONTAINING GLYCOSYLPHOSPHATIDYLINOSITOL ANCHOR PROTEIN 1"/>
    <property type="match status" value="1"/>
</dbReference>
<keyword evidence="6" id="KW-1133">Transmembrane helix</keyword>
<feature type="domain" description="Ig-like" evidence="7">
    <location>
        <begin position="153"/>
        <end position="239"/>
    </location>
</feature>
<comment type="caution">
    <text evidence="8">The sequence shown here is derived from an EMBL/GenBank/DDBJ whole genome shotgun (WGS) entry which is preliminary data.</text>
</comment>
<dbReference type="EMBL" id="MRZV01000043">
    <property type="protein sequence ID" value="PIK61017.1"/>
    <property type="molecule type" value="Genomic_DNA"/>
</dbReference>
<dbReference type="GO" id="GO:0005911">
    <property type="term" value="C:cell-cell junction"/>
    <property type="evidence" value="ECO:0007669"/>
    <property type="project" value="TreeGrafter"/>
</dbReference>
<evidence type="ECO:0000256" key="4">
    <source>
        <dbReference type="ARBA" id="ARBA00023180"/>
    </source>
</evidence>
<proteinExistence type="predicted"/>
<keyword evidence="4" id="KW-0325">Glycoprotein</keyword>
<dbReference type="SMART" id="SM00408">
    <property type="entry name" value="IGc2"/>
    <property type="match status" value="2"/>
</dbReference>
<evidence type="ECO:0000259" key="7">
    <source>
        <dbReference type="PROSITE" id="PS50835"/>
    </source>
</evidence>
<evidence type="ECO:0000256" key="1">
    <source>
        <dbReference type="ARBA" id="ARBA00004479"/>
    </source>
</evidence>
<keyword evidence="9" id="KW-1185">Reference proteome</keyword>
<evidence type="ECO:0000313" key="8">
    <source>
        <dbReference type="EMBL" id="PIK61017.1"/>
    </source>
</evidence>
<dbReference type="GO" id="GO:0098609">
    <property type="term" value="P:cell-cell adhesion"/>
    <property type="evidence" value="ECO:0007669"/>
    <property type="project" value="TreeGrafter"/>
</dbReference>
<feature type="transmembrane region" description="Helical" evidence="6">
    <location>
        <begin position="355"/>
        <end position="375"/>
    </location>
</feature>
<dbReference type="InterPro" id="IPR051275">
    <property type="entry name" value="Cell_adhesion_signaling"/>
</dbReference>
<dbReference type="OrthoDB" id="10012075at2759"/>
<dbReference type="InterPro" id="IPR003599">
    <property type="entry name" value="Ig_sub"/>
</dbReference>
<dbReference type="AlphaFoldDB" id="A0A2G8LL77"/>
<keyword evidence="5" id="KW-0393">Immunoglobulin domain</keyword>
<gene>
    <name evidence="8" type="ORF">BSL78_02068</name>
</gene>
<evidence type="ECO:0000256" key="5">
    <source>
        <dbReference type="ARBA" id="ARBA00023319"/>
    </source>
</evidence>
<dbReference type="GO" id="GO:0050839">
    <property type="term" value="F:cell adhesion molecule binding"/>
    <property type="evidence" value="ECO:0007669"/>
    <property type="project" value="TreeGrafter"/>
</dbReference>
<dbReference type="PROSITE" id="PS50835">
    <property type="entry name" value="IG_LIKE"/>
    <property type="match status" value="2"/>
</dbReference>